<evidence type="ECO:0000313" key="4">
    <source>
        <dbReference type="Proteomes" id="UP000198287"/>
    </source>
</evidence>
<accession>A0A226F511</accession>
<dbReference type="OMA" id="LECQRIQ"/>
<name>A0A226F511_FOLCA</name>
<evidence type="ECO:0000313" key="3">
    <source>
        <dbReference type="EMBL" id="OXA64879.1"/>
    </source>
</evidence>
<dbReference type="OrthoDB" id="10550200at2759"/>
<feature type="signal peptide" evidence="2">
    <location>
        <begin position="1"/>
        <end position="27"/>
    </location>
</feature>
<keyword evidence="2" id="KW-0732">Signal</keyword>
<protein>
    <recommendedName>
        <fullName evidence="5">Protein sleepless</fullName>
    </recommendedName>
</protein>
<reference evidence="3 4" key="1">
    <citation type="submission" date="2015-12" db="EMBL/GenBank/DDBJ databases">
        <title>The genome of Folsomia candida.</title>
        <authorList>
            <person name="Faddeeva A."/>
            <person name="Derks M.F."/>
            <person name="Anvar Y."/>
            <person name="Smit S."/>
            <person name="Van Straalen N."/>
            <person name="Roelofs D."/>
        </authorList>
    </citation>
    <scope>NUCLEOTIDE SEQUENCE [LARGE SCALE GENOMIC DNA]</scope>
    <source>
        <strain evidence="3 4">VU population</strain>
        <tissue evidence="3">Whole body</tissue>
    </source>
</reference>
<feature type="transmembrane region" description="Helical" evidence="1">
    <location>
        <begin position="200"/>
        <end position="225"/>
    </location>
</feature>
<evidence type="ECO:0000256" key="2">
    <source>
        <dbReference type="SAM" id="SignalP"/>
    </source>
</evidence>
<keyword evidence="1" id="KW-1133">Transmembrane helix</keyword>
<organism evidence="3 4">
    <name type="scientific">Folsomia candida</name>
    <name type="common">Springtail</name>
    <dbReference type="NCBI Taxonomy" id="158441"/>
    <lineage>
        <taxon>Eukaryota</taxon>
        <taxon>Metazoa</taxon>
        <taxon>Ecdysozoa</taxon>
        <taxon>Arthropoda</taxon>
        <taxon>Hexapoda</taxon>
        <taxon>Collembola</taxon>
        <taxon>Entomobryomorpha</taxon>
        <taxon>Isotomoidea</taxon>
        <taxon>Isotomidae</taxon>
        <taxon>Proisotominae</taxon>
        <taxon>Folsomia</taxon>
    </lineage>
</organism>
<comment type="caution">
    <text evidence="3">The sequence shown here is derived from an EMBL/GenBank/DDBJ whole genome shotgun (WGS) entry which is preliminary data.</text>
</comment>
<dbReference type="AlphaFoldDB" id="A0A226F511"/>
<evidence type="ECO:0000256" key="1">
    <source>
        <dbReference type="SAM" id="Phobius"/>
    </source>
</evidence>
<keyword evidence="1" id="KW-0812">Transmembrane</keyword>
<dbReference type="PROSITE" id="PS51257">
    <property type="entry name" value="PROKAR_LIPOPROTEIN"/>
    <property type="match status" value="1"/>
</dbReference>
<keyword evidence="1" id="KW-0472">Membrane</keyword>
<proteinExistence type="predicted"/>
<sequence>MASSGKIASISFAILLSACVLVTELEARFCYKCLSMSCPAENNICEDVRAFVVKQLREYYHVGSYLAPCPDQHDGAEWLKMQVVDVPCPGSGSSPTCTAGRIQIKSFSGDDTPPLISHATVLGCANQQLLHSIRNAKTKSQCDLISKNGTMSTNTYHRMLLEHCSEAQTVCYDTDYCVDPEQSVVKDFVNIHHSIGRFDYGLVIGTIAFIIVVFAAVIGASLCSFPINKPSNLPKTSEDADLIRIRPTSLSTQGLEDGTT</sequence>
<keyword evidence="4" id="KW-1185">Reference proteome</keyword>
<dbReference type="EMBL" id="LNIX01000001">
    <property type="protein sequence ID" value="OXA64879.1"/>
    <property type="molecule type" value="Genomic_DNA"/>
</dbReference>
<gene>
    <name evidence="3" type="ORF">Fcan01_02049</name>
</gene>
<dbReference type="Proteomes" id="UP000198287">
    <property type="component" value="Unassembled WGS sequence"/>
</dbReference>
<feature type="chain" id="PRO_5012782091" description="Protein sleepless" evidence="2">
    <location>
        <begin position="28"/>
        <end position="260"/>
    </location>
</feature>
<evidence type="ECO:0008006" key="5">
    <source>
        <dbReference type="Google" id="ProtNLM"/>
    </source>
</evidence>